<accession>A0A7Y2H1Y6</accession>
<dbReference type="InterPro" id="IPR050256">
    <property type="entry name" value="Glycosyltransferase_2"/>
</dbReference>
<organism evidence="2 3">
    <name type="scientific">Eiseniibacteriota bacterium</name>
    <dbReference type="NCBI Taxonomy" id="2212470"/>
    <lineage>
        <taxon>Bacteria</taxon>
        <taxon>Candidatus Eiseniibacteriota</taxon>
    </lineage>
</organism>
<dbReference type="InterPro" id="IPR001173">
    <property type="entry name" value="Glyco_trans_2-like"/>
</dbReference>
<name>A0A7Y2H1Y6_UNCEI</name>
<dbReference type="InterPro" id="IPR029044">
    <property type="entry name" value="Nucleotide-diphossugar_trans"/>
</dbReference>
<protein>
    <submittedName>
        <fullName evidence="2">Glycosyltransferase family 2 protein</fullName>
    </submittedName>
</protein>
<reference evidence="2 3" key="1">
    <citation type="submission" date="2020-03" db="EMBL/GenBank/DDBJ databases">
        <title>Metabolic flexibility allows generalist bacteria to become dominant in a frequently disturbed ecosystem.</title>
        <authorList>
            <person name="Chen Y.-J."/>
            <person name="Leung P.M."/>
            <person name="Bay S.K."/>
            <person name="Hugenholtz P."/>
            <person name="Kessler A.J."/>
            <person name="Shelley G."/>
            <person name="Waite D.W."/>
            <person name="Cook P.L."/>
            <person name="Greening C."/>
        </authorList>
    </citation>
    <scope>NUCLEOTIDE SEQUENCE [LARGE SCALE GENOMIC DNA]</scope>
    <source>
        <strain evidence="2">SS_bin_28</strain>
    </source>
</reference>
<dbReference type="PANTHER" id="PTHR48090:SF7">
    <property type="entry name" value="RFBJ PROTEIN"/>
    <property type="match status" value="1"/>
</dbReference>
<dbReference type="SUPFAM" id="SSF53448">
    <property type="entry name" value="Nucleotide-diphospho-sugar transferases"/>
    <property type="match status" value="1"/>
</dbReference>
<dbReference type="PANTHER" id="PTHR48090">
    <property type="entry name" value="UNDECAPRENYL-PHOSPHATE 4-DEOXY-4-FORMAMIDO-L-ARABINOSE TRANSFERASE-RELATED"/>
    <property type="match status" value="1"/>
</dbReference>
<dbReference type="Proteomes" id="UP000547674">
    <property type="component" value="Unassembled WGS sequence"/>
</dbReference>
<keyword evidence="2" id="KW-0808">Transferase</keyword>
<dbReference type="Gene3D" id="3.90.550.10">
    <property type="entry name" value="Spore Coat Polysaccharide Biosynthesis Protein SpsA, Chain A"/>
    <property type="match status" value="1"/>
</dbReference>
<gene>
    <name evidence="2" type="ORF">HKN21_06825</name>
</gene>
<dbReference type="EMBL" id="JABDJR010000262">
    <property type="protein sequence ID" value="NNF06456.1"/>
    <property type="molecule type" value="Genomic_DNA"/>
</dbReference>
<sequence>MKTLIIIPAYGEAPVIGEVIQEVMKARPDVDLVVIDDCSPDDTGAKALAAGARVIRLPVNLGIGGAVQTGFKYAVREGYDAVVQVDGDGQHDPHELAKVLDPLEKGEADMVIGSRFLEKTDYKAPFARRVGMILFSTVARLAMKQTVADTTSGFRSLNRPLFSYLAEHYPVDFPDAETLVLVRRAKFRIKEVSVDMRPRKSGKSSTTTLKSIYYPFKQLLSILVVMLRTPPPRMDT</sequence>
<dbReference type="Pfam" id="PF00535">
    <property type="entry name" value="Glycos_transf_2"/>
    <property type="match status" value="1"/>
</dbReference>
<proteinExistence type="predicted"/>
<dbReference type="AlphaFoldDB" id="A0A7Y2H1Y6"/>
<evidence type="ECO:0000259" key="1">
    <source>
        <dbReference type="Pfam" id="PF00535"/>
    </source>
</evidence>
<dbReference type="GO" id="GO:0016740">
    <property type="term" value="F:transferase activity"/>
    <property type="evidence" value="ECO:0007669"/>
    <property type="project" value="UniProtKB-KW"/>
</dbReference>
<evidence type="ECO:0000313" key="3">
    <source>
        <dbReference type="Proteomes" id="UP000547674"/>
    </source>
</evidence>
<dbReference type="CDD" id="cd04179">
    <property type="entry name" value="DPM_DPG-synthase_like"/>
    <property type="match status" value="1"/>
</dbReference>
<feature type="domain" description="Glycosyltransferase 2-like" evidence="1">
    <location>
        <begin position="5"/>
        <end position="162"/>
    </location>
</feature>
<comment type="caution">
    <text evidence="2">The sequence shown here is derived from an EMBL/GenBank/DDBJ whole genome shotgun (WGS) entry which is preliminary data.</text>
</comment>
<evidence type="ECO:0000313" key="2">
    <source>
        <dbReference type="EMBL" id="NNF06456.1"/>
    </source>
</evidence>